<dbReference type="Proteomes" id="UP000887566">
    <property type="component" value="Unplaced"/>
</dbReference>
<name>A0A914VYD5_9BILA</name>
<sequence length="115" mass="11844">QTSANGTTAFILPNKNGVVALGRASVGARSQPVNVKSLSIESTLGQQPVFVNLQAATHRGALHMGNGQTACTLVQSGPNATIYRLPLSQSSGAGYSTMHPTTLQSPVAMETVHST</sequence>
<reference evidence="2" key="1">
    <citation type="submission" date="2022-11" db="UniProtKB">
        <authorList>
            <consortium name="WormBaseParasite"/>
        </authorList>
    </citation>
    <scope>IDENTIFICATION</scope>
</reference>
<keyword evidence="1" id="KW-1185">Reference proteome</keyword>
<dbReference type="AlphaFoldDB" id="A0A914VYD5"/>
<organism evidence="1 2">
    <name type="scientific">Plectus sambesii</name>
    <dbReference type="NCBI Taxonomy" id="2011161"/>
    <lineage>
        <taxon>Eukaryota</taxon>
        <taxon>Metazoa</taxon>
        <taxon>Ecdysozoa</taxon>
        <taxon>Nematoda</taxon>
        <taxon>Chromadorea</taxon>
        <taxon>Plectida</taxon>
        <taxon>Plectina</taxon>
        <taxon>Plectoidea</taxon>
        <taxon>Plectidae</taxon>
        <taxon>Plectus</taxon>
    </lineage>
</organism>
<proteinExistence type="predicted"/>
<evidence type="ECO:0000313" key="1">
    <source>
        <dbReference type="Proteomes" id="UP000887566"/>
    </source>
</evidence>
<protein>
    <submittedName>
        <fullName evidence="2">Mixed-lineage leukemia-like protein</fullName>
    </submittedName>
</protein>
<accession>A0A914VYD5</accession>
<dbReference type="WBParaSite" id="PSAMB.scaffold2736size21566.g18983.t1">
    <property type="protein sequence ID" value="PSAMB.scaffold2736size21566.g18983.t1"/>
    <property type="gene ID" value="PSAMB.scaffold2736size21566.g18983"/>
</dbReference>
<evidence type="ECO:0000313" key="2">
    <source>
        <dbReference type="WBParaSite" id="PSAMB.scaffold2736size21566.g18983.t1"/>
    </source>
</evidence>